<keyword evidence="2" id="KW-0472">Membrane</keyword>
<dbReference type="InterPro" id="IPR029063">
    <property type="entry name" value="SAM-dependent_MTases_sf"/>
</dbReference>
<reference evidence="4" key="1">
    <citation type="submission" date="2021-01" db="EMBL/GenBank/DDBJ databases">
        <title>Metabolic potential, ecology and presence of endohyphal bacteria is reflected in genomic diversity of Mucoromycotina.</title>
        <authorList>
            <person name="Muszewska A."/>
            <person name="Okrasinska A."/>
            <person name="Steczkiewicz K."/>
            <person name="Drgas O."/>
            <person name="Orlowska M."/>
            <person name="Perlinska-Lenart U."/>
            <person name="Aleksandrzak-Piekarczyk T."/>
            <person name="Szatraj K."/>
            <person name="Zielenkiewicz U."/>
            <person name="Pilsyk S."/>
            <person name="Malc E."/>
            <person name="Mieczkowski P."/>
            <person name="Kruszewska J.S."/>
            <person name="Biernat P."/>
            <person name="Pawlowska J."/>
        </authorList>
    </citation>
    <scope>NUCLEOTIDE SEQUENCE</scope>
    <source>
        <strain evidence="4">WA0000018081</strain>
    </source>
</reference>
<dbReference type="Pfam" id="PF08241">
    <property type="entry name" value="Methyltransf_11"/>
    <property type="match status" value="1"/>
</dbReference>
<feature type="compositionally biased region" description="Polar residues" evidence="1">
    <location>
        <begin position="37"/>
        <end position="48"/>
    </location>
</feature>
<evidence type="ECO:0000259" key="3">
    <source>
        <dbReference type="Pfam" id="PF08241"/>
    </source>
</evidence>
<dbReference type="SUPFAM" id="SSF53335">
    <property type="entry name" value="S-adenosyl-L-methionine-dependent methyltransferases"/>
    <property type="match status" value="1"/>
</dbReference>
<sequence>MGNNYSTPRRETESASASKSSRIPKHLQPLKRKQTKKASISFTSTTEPKASAEITPPRKHSSLIAEKNKSGYNYNSRALFNPANTFQEENYGGIPLDSDPIDHSISSPQLCTRNKKTVSRKTVCHDVESRTNCLPRSQTELDRQRVLLYILRWAFESNILYYCYYYCFLFNCLLFSCGPGLWLGHPVMDLAEDFRKSVFDSVDICNLLPPKQAEDNSYHFPTNKAKVTEPLVKSKSEKLTDNFTFTQHNMVKDGLLPFADDTFDYTQQSQALLVYNRENWKKILLDLKRVTKPGGYIRLFEVDLYPQQLGEIGKLWREQVHQLLDDTADIPTRIPTQLEQVLAEAGLENIESKFVTIPIGSWGLDIGILWEQNLLGFLESFRPYLSELMGLTEEKYEKRRKEFLNELKEEHVKPFNNIYIAWGKVKETE</sequence>
<feature type="compositionally biased region" description="Basic residues" evidence="1">
    <location>
        <begin position="22"/>
        <end position="36"/>
    </location>
</feature>
<keyword evidence="5" id="KW-1185">Reference proteome</keyword>
<feature type="domain" description="Methyltransferase type 11" evidence="3">
    <location>
        <begin position="235"/>
        <end position="297"/>
    </location>
</feature>
<dbReference type="AlphaFoldDB" id="A0A8H7VTM2"/>
<proteinExistence type="predicted"/>
<comment type="caution">
    <text evidence="4">The sequence shown here is derived from an EMBL/GenBank/DDBJ whole genome shotgun (WGS) entry which is preliminary data.</text>
</comment>
<evidence type="ECO:0000313" key="4">
    <source>
        <dbReference type="EMBL" id="KAG2234141.1"/>
    </source>
</evidence>
<dbReference type="GO" id="GO:0008757">
    <property type="term" value="F:S-adenosylmethionine-dependent methyltransferase activity"/>
    <property type="evidence" value="ECO:0007669"/>
    <property type="project" value="InterPro"/>
</dbReference>
<organism evidence="4 5">
    <name type="scientific">Thamnidium elegans</name>
    <dbReference type="NCBI Taxonomy" id="101142"/>
    <lineage>
        <taxon>Eukaryota</taxon>
        <taxon>Fungi</taxon>
        <taxon>Fungi incertae sedis</taxon>
        <taxon>Mucoromycota</taxon>
        <taxon>Mucoromycotina</taxon>
        <taxon>Mucoromycetes</taxon>
        <taxon>Mucorales</taxon>
        <taxon>Mucorineae</taxon>
        <taxon>Mucoraceae</taxon>
        <taxon>Thamnidium</taxon>
    </lineage>
</organism>
<dbReference type="InterPro" id="IPR013216">
    <property type="entry name" value="Methyltransf_11"/>
</dbReference>
<keyword evidence="2" id="KW-1133">Transmembrane helix</keyword>
<evidence type="ECO:0000256" key="2">
    <source>
        <dbReference type="SAM" id="Phobius"/>
    </source>
</evidence>
<dbReference type="Gene3D" id="3.40.50.150">
    <property type="entry name" value="Vaccinia Virus protein VP39"/>
    <property type="match status" value="1"/>
</dbReference>
<name>A0A8H7VTM2_9FUNG</name>
<protein>
    <recommendedName>
        <fullName evidence="3">Methyltransferase type 11 domain-containing protein</fullName>
    </recommendedName>
</protein>
<dbReference type="EMBL" id="JAEPRE010000060">
    <property type="protein sequence ID" value="KAG2234141.1"/>
    <property type="molecule type" value="Genomic_DNA"/>
</dbReference>
<accession>A0A8H7VTM2</accession>
<keyword evidence="2" id="KW-0812">Transmembrane</keyword>
<feature type="transmembrane region" description="Helical" evidence="2">
    <location>
        <begin position="159"/>
        <end position="182"/>
    </location>
</feature>
<gene>
    <name evidence="4" type="ORF">INT48_002304</name>
</gene>
<dbReference type="Proteomes" id="UP000613177">
    <property type="component" value="Unassembled WGS sequence"/>
</dbReference>
<evidence type="ECO:0000313" key="5">
    <source>
        <dbReference type="Proteomes" id="UP000613177"/>
    </source>
</evidence>
<feature type="region of interest" description="Disordered" evidence="1">
    <location>
        <begin position="1"/>
        <end position="59"/>
    </location>
</feature>
<evidence type="ECO:0000256" key="1">
    <source>
        <dbReference type="SAM" id="MobiDB-lite"/>
    </source>
</evidence>